<dbReference type="Proteomes" id="UP000807469">
    <property type="component" value="Unassembled WGS sequence"/>
</dbReference>
<reference evidence="1" key="1">
    <citation type="submission" date="2020-11" db="EMBL/GenBank/DDBJ databases">
        <authorList>
            <consortium name="DOE Joint Genome Institute"/>
            <person name="Ahrendt S."/>
            <person name="Riley R."/>
            <person name="Andreopoulos W."/>
            <person name="Labutti K."/>
            <person name="Pangilinan J."/>
            <person name="Ruiz-Duenas F.J."/>
            <person name="Barrasa J.M."/>
            <person name="Sanchez-Garcia M."/>
            <person name="Camarero S."/>
            <person name="Miyauchi S."/>
            <person name="Serrano A."/>
            <person name="Linde D."/>
            <person name="Babiker R."/>
            <person name="Drula E."/>
            <person name="Ayuso-Fernandez I."/>
            <person name="Pacheco R."/>
            <person name="Padilla G."/>
            <person name="Ferreira P."/>
            <person name="Barriuso J."/>
            <person name="Kellner H."/>
            <person name="Castanera R."/>
            <person name="Alfaro M."/>
            <person name="Ramirez L."/>
            <person name="Pisabarro A.G."/>
            <person name="Kuo A."/>
            <person name="Tritt A."/>
            <person name="Lipzen A."/>
            <person name="He G."/>
            <person name="Yan M."/>
            <person name="Ng V."/>
            <person name="Cullen D."/>
            <person name="Martin F."/>
            <person name="Rosso M.-N."/>
            <person name="Henrissat B."/>
            <person name="Hibbett D."/>
            <person name="Martinez A.T."/>
            <person name="Grigoriev I.V."/>
        </authorList>
    </citation>
    <scope>NUCLEOTIDE SEQUENCE</scope>
    <source>
        <strain evidence="1">CIRM-BRFM 674</strain>
    </source>
</reference>
<dbReference type="EMBL" id="MU155374">
    <property type="protein sequence ID" value="KAF9474535.1"/>
    <property type="molecule type" value="Genomic_DNA"/>
</dbReference>
<keyword evidence="2" id="KW-1185">Reference proteome</keyword>
<proteinExistence type="predicted"/>
<comment type="caution">
    <text evidence="1">The sequence shown here is derived from an EMBL/GenBank/DDBJ whole genome shotgun (WGS) entry which is preliminary data.</text>
</comment>
<evidence type="ECO:0000313" key="2">
    <source>
        <dbReference type="Proteomes" id="UP000807469"/>
    </source>
</evidence>
<organism evidence="1 2">
    <name type="scientific">Pholiota conissans</name>
    <dbReference type="NCBI Taxonomy" id="109636"/>
    <lineage>
        <taxon>Eukaryota</taxon>
        <taxon>Fungi</taxon>
        <taxon>Dikarya</taxon>
        <taxon>Basidiomycota</taxon>
        <taxon>Agaricomycotina</taxon>
        <taxon>Agaricomycetes</taxon>
        <taxon>Agaricomycetidae</taxon>
        <taxon>Agaricales</taxon>
        <taxon>Agaricineae</taxon>
        <taxon>Strophariaceae</taxon>
        <taxon>Pholiota</taxon>
    </lineage>
</organism>
<feature type="non-terminal residue" evidence="1">
    <location>
        <position position="1"/>
    </location>
</feature>
<evidence type="ECO:0000313" key="1">
    <source>
        <dbReference type="EMBL" id="KAF9474535.1"/>
    </source>
</evidence>
<feature type="non-terminal residue" evidence="1">
    <location>
        <position position="98"/>
    </location>
</feature>
<dbReference type="AlphaFoldDB" id="A0A9P6CV71"/>
<protein>
    <submittedName>
        <fullName evidence="1">Uncharacterized protein</fullName>
    </submittedName>
</protein>
<dbReference type="OrthoDB" id="1681765at2759"/>
<gene>
    <name evidence="1" type="ORF">BDN70DRAFT_774566</name>
</gene>
<accession>A0A9P6CV71</accession>
<name>A0A9P6CV71_9AGAR</name>
<sequence>AVQIYARLYYDKTPNHTSILTGEMWVTELLNGHLDCIKSALGIRVLYALSSTPFYTIYVWLLSIDDPIPSEIATNPKFFPFFQNAIGAIDGTQLLFRP</sequence>